<evidence type="ECO:0000259" key="5">
    <source>
        <dbReference type="PROSITE" id="PS51118"/>
    </source>
</evidence>
<keyword evidence="7" id="KW-1185">Reference proteome</keyword>
<keyword evidence="2 6" id="KW-0238">DNA-binding</keyword>
<dbReference type="InterPro" id="IPR036388">
    <property type="entry name" value="WH-like_DNA-bd_sf"/>
</dbReference>
<dbReference type="InterPro" id="IPR002577">
    <property type="entry name" value="HTH_HxlR"/>
</dbReference>
<dbReference type="Proteomes" id="UP000575985">
    <property type="component" value="Unassembled WGS sequence"/>
</dbReference>
<evidence type="ECO:0000256" key="1">
    <source>
        <dbReference type="ARBA" id="ARBA00023015"/>
    </source>
</evidence>
<evidence type="ECO:0000256" key="2">
    <source>
        <dbReference type="ARBA" id="ARBA00023125"/>
    </source>
</evidence>
<accession>A0A853BKP1</accession>
<feature type="region of interest" description="Disordered" evidence="4">
    <location>
        <begin position="122"/>
        <end position="156"/>
    </location>
</feature>
<dbReference type="SUPFAM" id="SSF46785">
    <property type="entry name" value="Winged helix' DNA-binding domain"/>
    <property type="match status" value="1"/>
</dbReference>
<organism evidence="6 7">
    <name type="scientific">Streptomonospora nanhaiensis</name>
    <dbReference type="NCBI Taxonomy" id="1323731"/>
    <lineage>
        <taxon>Bacteria</taxon>
        <taxon>Bacillati</taxon>
        <taxon>Actinomycetota</taxon>
        <taxon>Actinomycetes</taxon>
        <taxon>Streptosporangiales</taxon>
        <taxon>Nocardiopsidaceae</taxon>
        <taxon>Streptomonospora</taxon>
    </lineage>
</organism>
<dbReference type="Gene3D" id="1.10.10.10">
    <property type="entry name" value="Winged helix-like DNA-binding domain superfamily/Winged helix DNA-binding domain"/>
    <property type="match status" value="1"/>
</dbReference>
<dbReference type="PROSITE" id="PS51118">
    <property type="entry name" value="HTH_HXLR"/>
    <property type="match status" value="1"/>
</dbReference>
<dbReference type="PANTHER" id="PTHR33204:SF39">
    <property type="entry name" value="TRANSCRIPTIONAL REGULATORY PROTEIN"/>
    <property type="match status" value="1"/>
</dbReference>
<evidence type="ECO:0000256" key="4">
    <source>
        <dbReference type="SAM" id="MobiDB-lite"/>
    </source>
</evidence>
<dbReference type="RefSeq" id="WP_218901889.1">
    <property type="nucleotide sequence ID" value="NZ_JACCFO010000001.1"/>
</dbReference>
<comment type="caution">
    <text evidence="6">The sequence shown here is derived from an EMBL/GenBank/DDBJ whole genome shotgun (WGS) entry which is preliminary data.</text>
</comment>
<keyword evidence="1" id="KW-0805">Transcription regulation</keyword>
<name>A0A853BKP1_9ACTN</name>
<evidence type="ECO:0000313" key="7">
    <source>
        <dbReference type="Proteomes" id="UP000575985"/>
    </source>
</evidence>
<proteinExistence type="predicted"/>
<dbReference type="GO" id="GO:0003677">
    <property type="term" value="F:DNA binding"/>
    <property type="evidence" value="ECO:0007669"/>
    <property type="project" value="UniProtKB-KW"/>
</dbReference>
<keyword evidence="3" id="KW-0804">Transcription</keyword>
<feature type="compositionally biased region" description="Low complexity" evidence="4">
    <location>
        <begin position="123"/>
        <end position="156"/>
    </location>
</feature>
<gene>
    <name evidence="6" type="ORF">HNR12_001572</name>
</gene>
<dbReference type="InterPro" id="IPR036390">
    <property type="entry name" value="WH_DNA-bd_sf"/>
</dbReference>
<evidence type="ECO:0000313" key="6">
    <source>
        <dbReference type="EMBL" id="NYI95295.1"/>
    </source>
</evidence>
<dbReference type="EMBL" id="JACCFO010000001">
    <property type="protein sequence ID" value="NYI95295.1"/>
    <property type="molecule type" value="Genomic_DNA"/>
</dbReference>
<reference evidence="6 7" key="1">
    <citation type="submission" date="2020-07" db="EMBL/GenBank/DDBJ databases">
        <title>Sequencing the genomes of 1000 actinobacteria strains.</title>
        <authorList>
            <person name="Klenk H.-P."/>
        </authorList>
    </citation>
    <scope>NUCLEOTIDE SEQUENCE [LARGE SCALE GENOMIC DNA]</scope>
    <source>
        <strain evidence="6 7">DSM 45927</strain>
    </source>
</reference>
<evidence type="ECO:0000256" key="3">
    <source>
        <dbReference type="ARBA" id="ARBA00023163"/>
    </source>
</evidence>
<dbReference type="Pfam" id="PF01638">
    <property type="entry name" value="HxlR"/>
    <property type="match status" value="1"/>
</dbReference>
<dbReference type="AlphaFoldDB" id="A0A853BKP1"/>
<sequence>MRRELTADMVDEVCPSGLSPFRVGDKWAGLVLKLLEDGPRRFGELRVPLHRVSLKVLTASLRALERDGLVSRTEHTGQGRRVEYDLTPLGRSLLGPLAVVCAWAEEHWEELLDARESYDRAAARGGEASTAATPAATAAASAPAASRVAASGASGA</sequence>
<protein>
    <submittedName>
        <fullName evidence="6">DNA-binding HxlR family transcriptional regulator</fullName>
    </submittedName>
</protein>
<dbReference type="PANTHER" id="PTHR33204">
    <property type="entry name" value="TRANSCRIPTIONAL REGULATOR, MARR FAMILY"/>
    <property type="match status" value="1"/>
</dbReference>
<feature type="domain" description="HTH hxlR-type" evidence="5">
    <location>
        <begin position="14"/>
        <end position="112"/>
    </location>
</feature>